<dbReference type="EMBL" id="QPKB01000008">
    <property type="protein sequence ID" value="RWR90295.1"/>
    <property type="molecule type" value="Genomic_DNA"/>
</dbReference>
<dbReference type="OrthoDB" id="408631at2759"/>
<name>A0A443PHP4_9MAGN</name>
<accession>A0A443PHP4</accession>
<evidence type="ECO:0000313" key="3">
    <source>
        <dbReference type="Proteomes" id="UP000283530"/>
    </source>
</evidence>
<proteinExistence type="predicted"/>
<reference evidence="2 3" key="1">
    <citation type="journal article" date="2019" name="Nat. Plants">
        <title>Stout camphor tree genome fills gaps in understanding of flowering plant genome evolution.</title>
        <authorList>
            <person name="Chaw S.M."/>
            <person name="Liu Y.C."/>
            <person name="Wu Y.W."/>
            <person name="Wang H.Y."/>
            <person name="Lin C.I."/>
            <person name="Wu C.S."/>
            <person name="Ke H.M."/>
            <person name="Chang L.Y."/>
            <person name="Hsu C.Y."/>
            <person name="Yang H.T."/>
            <person name="Sudianto E."/>
            <person name="Hsu M.H."/>
            <person name="Wu K.P."/>
            <person name="Wang L.N."/>
            <person name="Leebens-Mack J.H."/>
            <person name="Tsai I.J."/>
        </authorList>
    </citation>
    <scope>NUCLEOTIDE SEQUENCE [LARGE SCALE GENOMIC DNA]</scope>
    <source>
        <strain evidence="3">cv. Chaw 1501</strain>
        <tissue evidence="2">Young leaves</tissue>
    </source>
</reference>
<comment type="caution">
    <text evidence="2">The sequence shown here is derived from an EMBL/GenBank/DDBJ whole genome shotgun (WGS) entry which is preliminary data.</text>
</comment>
<dbReference type="InterPro" id="IPR050466">
    <property type="entry name" value="Carboxylest/Gibb_receptor"/>
</dbReference>
<dbReference type="GO" id="GO:0016787">
    <property type="term" value="F:hydrolase activity"/>
    <property type="evidence" value="ECO:0007669"/>
    <property type="project" value="InterPro"/>
</dbReference>
<dbReference type="PANTHER" id="PTHR23024:SF24">
    <property type="entry name" value="ALPHA_BETA HYDROLASE FOLD-3 DOMAIN-CONTAINING PROTEIN"/>
    <property type="match status" value="1"/>
</dbReference>
<dbReference type="Gene3D" id="3.40.50.1820">
    <property type="entry name" value="alpha/beta hydrolase"/>
    <property type="match status" value="1"/>
</dbReference>
<evidence type="ECO:0000313" key="2">
    <source>
        <dbReference type="EMBL" id="RWR90295.1"/>
    </source>
</evidence>
<keyword evidence="3" id="KW-1185">Reference proteome</keyword>
<dbReference type="PANTHER" id="PTHR23024">
    <property type="entry name" value="ARYLACETAMIDE DEACETYLASE"/>
    <property type="match status" value="1"/>
</dbReference>
<evidence type="ECO:0000259" key="1">
    <source>
        <dbReference type="Pfam" id="PF07859"/>
    </source>
</evidence>
<dbReference type="InterPro" id="IPR029058">
    <property type="entry name" value="AB_hydrolase_fold"/>
</dbReference>
<dbReference type="InterPro" id="IPR013094">
    <property type="entry name" value="AB_hydrolase_3"/>
</dbReference>
<dbReference type="STRING" id="337451.A0A443PHP4"/>
<dbReference type="SUPFAM" id="SSF53474">
    <property type="entry name" value="alpha/beta-Hydrolases"/>
    <property type="match status" value="1"/>
</dbReference>
<dbReference type="Proteomes" id="UP000283530">
    <property type="component" value="Unassembled WGS sequence"/>
</dbReference>
<dbReference type="Pfam" id="PF07859">
    <property type="entry name" value="Abhydrolase_3"/>
    <property type="match status" value="1"/>
</dbReference>
<sequence length="342" mass="38695">MTEKPLTSPQLPWKTKIFITVLSAVTDATRRHDGTVNRRLLSFFDSRAAANPKPLHGVKTADFTVDASRHLWFRLFYPTADDLPDDIPVIIFFHGGGFVFLSPDAKAYDFVCRRIARKIPAAVVSVNYRLAPEHKCPAAYEDGFDVVRWLDGRPKEFSDFAPNADVSRMFLMGDSAGGNLAHHVAERISANPISDLQKVRVIGLVSVQPFFGGEERTPAEVRLVGLPLVSVERTDWMWRSFLPEGSDRDHEAVNVFGPRSRAVISERYPATLVFVGGFDPLQDWQKRYYEELKARGREAYLVEYPDAIHAFYIFPELPQAGMLLTETRDFVFKQCGKVTEIK</sequence>
<protein>
    <submittedName>
        <fullName evidence="2">Putative carboxylesterase 18</fullName>
    </submittedName>
</protein>
<organism evidence="2 3">
    <name type="scientific">Cinnamomum micranthum f. kanehirae</name>
    <dbReference type="NCBI Taxonomy" id="337451"/>
    <lineage>
        <taxon>Eukaryota</taxon>
        <taxon>Viridiplantae</taxon>
        <taxon>Streptophyta</taxon>
        <taxon>Embryophyta</taxon>
        <taxon>Tracheophyta</taxon>
        <taxon>Spermatophyta</taxon>
        <taxon>Magnoliopsida</taxon>
        <taxon>Magnoliidae</taxon>
        <taxon>Laurales</taxon>
        <taxon>Lauraceae</taxon>
        <taxon>Cinnamomum</taxon>
    </lineage>
</organism>
<dbReference type="AlphaFoldDB" id="A0A443PHP4"/>
<feature type="domain" description="Alpha/beta hydrolase fold-3" evidence="1">
    <location>
        <begin position="90"/>
        <end position="312"/>
    </location>
</feature>
<gene>
    <name evidence="2" type="ORF">CKAN_01938400</name>
</gene>